<dbReference type="InterPro" id="IPR011800">
    <property type="entry name" value="PAPS_reductase_CysH"/>
</dbReference>
<dbReference type="GO" id="GO:0005737">
    <property type="term" value="C:cytoplasm"/>
    <property type="evidence" value="ECO:0007669"/>
    <property type="project" value="TreeGrafter"/>
</dbReference>
<evidence type="ECO:0000256" key="1">
    <source>
        <dbReference type="ARBA" id="ARBA00009732"/>
    </source>
</evidence>
<keyword evidence="6" id="KW-1185">Reference proteome</keyword>
<dbReference type="GO" id="GO:0006750">
    <property type="term" value="P:glutathione biosynthetic process"/>
    <property type="evidence" value="ECO:0007669"/>
    <property type="project" value="EnsemblFungi"/>
</dbReference>
<dbReference type="AlphaFoldDB" id="I2H635"/>
<dbReference type="Proteomes" id="UP000002866">
    <property type="component" value="Chromosome 6"/>
</dbReference>
<dbReference type="InterPro" id="IPR014729">
    <property type="entry name" value="Rossmann-like_a/b/a_fold"/>
</dbReference>
<dbReference type="FunCoup" id="I2H635">
    <property type="interactions" value="694"/>
</dbReference>
<proteinExistence type="inferred from homology"/>
<dbReference type="InterPro" id="IPR002500">
    <property type="entry name" value="PAPS_reduct_dom"/>
</dbReference>
<dbReference type="OrthoDB" id="7869097at2759"/>
<dbReference type="GO" id="GO:0004604">
    <property type="term" value="F:phosphoadenylyl-sulfate reductase (thioredoxin) activity"/>
    <property type="evidence" value="ECO:0007669"/>
    <property type="project" value="EnsemblFungi"/>
</dbReference>
<dbReference type="CDD" id="cd23945">
    <property type="entry name" value="PAPS_reductase"/>
    <property type="match status" value="1"/>
</dbReference>
<dbReference type="InterPro" id="IPR004511">
    <property type="entry name" value="PAPS/APS_Rdtase"/>
</dbReference>
<dbReference type="NCBIfam" id="TIGR02057">
    <property type="entry name" value="PAPS_reductase"/>
    <property type="match status" value="1"/>
</dbReference>
<dbReference type="STRING" id="1071380.I2H635"/>
<dbReference type="NCBIfam" id="TIGR00434">
    <property type="entry name" value="cysH"/>
    <property type="match status" value="1"/>
</dbReference>
<reference evidence="5 6" key="1">
    <citation type="journal article" date="2011" name="Proc. Natl. Acad. Sci. U.S.A.">
        <title>Evolutionary erosion of yeast sex chromosomes by mating-type switching accidents.</title>
        <authorList>
            <person name="Gordon J.L."/>
            <person name="Armisen D."/>
            <person name="Proux-Wera E."/>
            <person name="Oheigeartaigh S.S."/>
            <person name="Byrne K.P."/>
            <person name="Wolfe K.H."/>
        </authorList>
    </citation>
    <scope>NUCLEOTIDE SEQUENCE [LARGE SCALE GENOMIC DNA]</scope>
    <source>
        <strain evidence="6">ATCC 34711 / CBS 6284 / DSM 70876 / NBRC 10599 / NRRL Y-10934 / UCD 77-7</strain>
    </source>
</reference>
<protein>
    <recommendedName>
        <fullName evidence="4">Phosphoadenosine phosphosulphate reductase domain-containing protein</fullName>
    </recommendedName>
</protein>
<evidence type="ECO:0000259" key="4">
    <source>
        <dbReference type="Pfam" id="PF01507"/>
    </source>
</evidence>
<dbReference type="InParanoid" id="I2H635"/>
<dbReference type="OMA" id="PIARWTQ"/>
<dbReference type="RefSeq" id="XP_004181356.1">
    <property type="nucleotide sequence ID" value="XM_004181308.1"/>
</dbReference>
<dbReference type="KEGG" id="tbl:TBLA_0F02980"/>
<dbReference type="Gene3D" id="3.40.50.620">
    <property type="entry name" value="HUPs"/>
    <property type="match status" value="1"/>
</dbReference>
<evidence type="ECO:0000313" key="6">
    <source>
        <dbReference type="Proteomes" id="UP000002866"/>
    </source>
</evidence>
<evidence type="ECO:0000256" key="2">
    <source>
        <dbReference type="ARBA" id="ARBA00023002"/>
    </source>
</evidence>
<accession>I2H635</accession>
<dbReference type="SUPFAM" id="SSF52402">
    <property type="entry name" value="Adenine nucleotide alpha hydrolases-like"/>
    <property type="match status" value="1"/>
</dbReference>
<dbReference type="GO" id="GO:0019379">
    <property type="term" value="P:sulfate assimilation, phosphoadenylyl sulfate reduction by phosphoadenylyl-sulfate reductase (thioredoxin)"/>
    <property type="evidence" value="ECO:0007669"/>
    <property type="project" value="EnsemblFungi"/>
</dbReference>
<dbReference type="EMBL" id="HE806321">
    <property type="protein sequence ID" value="CCH61837.1"/>
    <property type="molecule type" value="Genomic_DNA"/>
</dbReference>
<dbReference type="PANTHER" id="PTHR46509">
    <property type="entry name" value="PHOSPHOADENOSINE PHOSPHOSULFATE REDUCTASE"/>
    <property type="match status" value="1"/>
</dbReference>
<dbReference type="PANTHER" id="PTHR46509:SF1">
    <property type="entry name" value="PHOSPHOADENOSINE PHOSPHOSULFATE REDUCTASE"/>
    <property type="match status" value="1"/>
</dbReference>
<dbReference type="Pfam" id="PF01507">
    <property type="entry name" value="PAPS_reduct"/>
    <property type="match status" value="1"/>
</dbReference>
<dbReference type="HOGENOM" id="CLU_044089_0_1_1"/>
<sequence length="270" mass="30919">MSTFTLNDGSIVTKLQIDHWNKRLQYLTTPQEIIQWAILTFPNIFQITAFGLTGLATIDIISKLTGDISQEKDNKDIVPCVFIDTLHNFPQTLDLLAKINTKYFIPKGTKINVFKPLGCETEKEFDAKYGDMLCETDDLKYDFVAKVEPLQRAYKSLNIGAVFTGRRRSQGGERKQLSFVELDEETKILKINPFLLWSFEEVQNYIIENHIPYNELVDLGYKSIGDYHSTQPVASGEDERSGRWKGQAKSECGIHKSKEYTKFIQTTNVN</sequence>
<dbReference type="eggNOG" id="KOG0189">
    <property type="taxonomic scope" value="Eukaryota"/>
</dbReference>
<comment type="similarity">
    <text evidence="1">Belongs to the PAPS reductase family. CysH subfamily.</text>
</comment>
<dbReference type="GeneID" id="14496946"/>
<gene>
    <name evidence="5" type="primary">TBLA0F02980</name>
    <name evidence="5" type="ORF">TBLA_0F02980</name>
</gene>
<evidence type="ECO:0000313" key="5">
    <source>
        <dbReference type="EMBL" id="CCH61837.1"/>
    </source>
</evidence>
<organism evidence="5 6">
    <name type="scientific">Henningerozyma blattae (strain ATCC 34711 / CBS 6284 / DSM 70876 / NBRC 10599 / NRRL Y-10934 / UCD 77-7)</name>
    <name type="common">Yeast</name>
    <name type="synonym">Tetrapisispora blattae</name>
    <dbReference type="NCBI Taxonomy" id="1071380"/>
    <lineage>
        <taxon>Eukaryota</taxon>
        <taxon>Fungi</taxon>
        <taxon>Dikarya</taxon>
        <taxon>Ascomycota</taxon>
        <taxon>Saccharomycotina</taxon>
        <taxon>Saccharomycetes</taxon>
        <taxon>Saccharomycetales</taxon>
        <taxon>Saccharomycetaceae</taxon>
        <taxon>Henningerozyma</taxon>
    </lineage>
</organism>
<evidence type="ECO:0000256" key="3">
    <source>
        <dbReference type="ARBA" id="ARBA00024327"/>
    </source>
</evidence>
<dbReference type="PIRSF" id="PIRSF000857">
    <property type="entry name" value="PAPS_reductase"/>
    <property type="match status" value="1"/>
</dbReference>
<feature type="domain" description="Phosphoadenosine phosphosulphate reductase" evidence="4">
    <location>
        <begin position="44"/>
        <end position="232"/>
    </location>
</feature>
<keyword evidence="2" id="KW-0560">Oxidoreductase</keyword>
<name>I2H635_HENB6</name>
<dbReference type="NCBIfam" id="NF002537">
    <property type="entry name" value="PRK02090.1"/>
    <property type="match status" value="1"/>
</dbReference>
<comment type="pathway">
    <text evidence="3">Sulfur metabolism; hydrogen sulfide biosynthesis; sulfite from sulfate.</text>
</comment>